<organism evidence="2 3">
    <name type="scientific">Spodoptera exigua</name>
    <name type="common">Beet armyworm</name>
    <name type="synonym">Noctua fulgens</name>
    <dbReference type="NCBI Taxonomy" id="7107"/>
    <lineage>
        <taxon>Eukaryota</taxon>
        <taxon>Metazoa</taxon>
        <taxon>Ecdysozoa</taxon>
        <taxon>Arthropoda</taxon>
        <taxon>Hexapoda</taxon>
        <taxon>Insecta</taxon>
        <taxon>Pterygota</taxon>
        <taxon>Neoptera</taxon>
        <taxon>Endopterygota</taxon>
        <taxon>Lepidoptera</taxon>
        <taxon>Glossata</taxon>
        <taxon>Ditrysia</taxon>
        <taxon>Noctuoidea</taxon>
        <taxon>Noctuidae</taxon>
        <taxon>Amphipyrinae</taxon>
        <taxon>Spodoptera</taxon>
    </lineage>
</organism>
<gene>
    <name evidence="2" type="ORF">HW555_009447</name>
</gene>
<sequence>MFVYSNIRRYKSKPEALQSTVCVDILRANMFLSRASVVLLVAFLGTSWSTGGGVASASPLPQGIMNYNPYAAPPNGFMGGPGYYPQYPGLPNYSPQPRVVYVQAPRSSPPLIRTWDGIHDWAQNTVQSVLGQPAPNTDRNQNTGQPAYNSY</sequence>
<comment type="caution">
    <text evidence="2">The sequence shown here is derived from an EMBL/GenBank/DDBJ whole genome shotgun (WGS) entry which is preliminary data.</text>
</comment>
<evidence type="ECO:0000256" key="1">
    <source>
        <dbReference type="SAM" id="MobiDB-lite"/>
    </source>
</evidence>
<proteinExistence type="predicted"/>
<keyword evidence="3" id="KW-1185">Reference proteome</keyword>
<dbReference type="EMBL" id="JACKWZ010000210">
    <property type="protein sequence ID" value="KAF9411842.1"/>
    <property type="molecule type" value="Genomic_DNA"/>
</dbReference>
<reference evidence="2" key="1">
    <citation type="submission" date="2020-08" db="EMBL/GenBank/DDBJ databases">
        <title>Spodoptera exigua strain:BAW_Kor-Di-RS1 Genome sequencing and assembly.</title>
        <authorList>
            <person name="Kim J."/>
            <person name="Nam H.Y."/>
            <person name="Kwon M."/>
            <person name="Choi J.H."/>
            <person name="Cho S.R."/>
            <person name="Kim G.-H."/>
        </authorList>
    </citation>
    <scope>NUCLEOTIDE SEQUENCE</scope>
    <source>
        <strain evidence="2">BAW_Kor-Di-RS1</strain>
        <tissue evidence="2">Whole-body</tissue>
    </source>
</reference>
<feature type="region of interest" description="Disordered" evidence="1">
    <location>
        <begin position="129"/>
        <end position="151"/>
    </location>
</feature>
<evidence type="ECO:0000313" key="2">
    <source>
        <dbReference type="EMBL" id="KAF9411842.1"/>
    </source>
</evidence>
<protein>
    <submittedName>
        <fullName evidence="2">Uncharacterized protein</fullName>
    </submittedName>
</protein>
<dbReference type="AlphaFoldDB" id="A0A835GAJ4"/>
<accession>A0A835GAJ4</accession>
<evidence type="ECO:0000313" key="3">
    <source>
        <dbReference type="Proteomes" id="UP000648187"/>
    </source>
</evidence>
<dbReference type="Proteomes" id="UP000648187">
    <property type="component" value="Unassembled WGS sequence"/>
</dbReference>
<name>A0A835GAJ4_SPOEX</name>